<evidence type="ECO:0000256" key="4">
    <source>
        <dbReference type="SAM" id="Coils"/>
    </source>
</evidence>
<dbReference type="InterPro" id="IPR015943">
    <property type="entry name" value="WD40/YVTN_repeat-like_dom_sf"/>
</dbReference>
<keyword evidence="1 3" id="KW-0853">WD repeat</keyword>
<dbReference type="PRINTS" id="PR00320">
    <property type="entry name" value="GPROTEINBRPT"/>
</dbReference>
<keyword evidence="2" id="KW-0677">Repeat</keyword>
<feature type="compositionally biased region" description="Acidic residues" evidence="5">
    <location>
        <begin position="471"/>
        <end position="480"/>
    </location>
</feature>
<feature type="repeat" description="WD" evidence="3">
    <location>
        <begin position="106"/>
        <end position="138"/>
    </location>
</feature>
<dbReference type="AlphaFoldDB" id="A0A4P9Y7M3"/>
<evidence type="ECO:0000313" key="6">
    <source>
        <dbReference type="EMBL" id="RKP15015.1"/>
    </source>
</evidence>
<feature type="coiled-coil region" evidence="4">
    <location>
        <begin position="12"/>
        <end position="39"/>
    </location>
</feature>
<evidence type="ECO:0000313" key="7">
    <source>
        <dbReference type="Proteomes" id="UP000267251"/>
    </source>
</evidence>
<evidence type="ECO:0000256" key="1">
    <source>
        <dbReference type="ARBA" id="ARBA00022574"/>
    </source>
</evidence>
<dbReference type="OrthoDB" id="6262491at2759"/>
<evidence type="ECO:0000256" key="5">
    <source>
        <dbReference type="SAM" id="MobiDB-lite"/>
    </source>
</evidence>
<dbReference type="PANTHER" id="PTHR19879">
    <property type="entry name" value="TRANSCRIPTION INITIATION FACTOR TFIID"/>
    <property type="match status" value="1"/>
</dbReference>
<feature type="compositionally biased region" description="Basic and acidic residues" evidence="5">
    <location>
        <begin position="431"/>
        <end position="457"/>
    </location>
</feature>
<feature type="compositionally biased region" description="Gly residues" evidence="5">
    <location>
        <begin position="220"/>
        <end position="242"/>
    </location>
</feature>
<dbReference type="EMBL" id="KZ987766">
    <property type="protein sequence ID" value="RKP15015.1"/>
    <property type="molecule type" value="Genomic_DNA"/>
</dbReference>
<keyword evidence="4" id="KW-0175">Coiled coil</keyword>
<sequence length="573" mass="62106">MDPVKALDRDPTERLVRQLQTLSHRVSSLETENKALKRALYDLSAAYARSGGGRGSRRFIMNPEESSLDATAEEVEEISEDAVAHAGHGNEREKRDPRLFYPKYELRGHSGAVYTVKYAADGRLLASGSFDRTIRIWDGPHELLWSSEDHSSASILSAGLDRTCRLWDVRAGKVRDVYETQGIPQSIAFHHQDQHIFAYGGSKGIISIVDTRQNHTGTSEGSGDGSGGGGSNGGGGAGGGSGSRSWENPTGSVNALHFCRDGYGLLTGDAQGRVSLWDTRTGRWVKSMETDHHQGTPICHMSILHGHHANDPDHVAITGFDDLLGLYQGSCDLEGQQGLRPLHPLLPSGGYRNRCWPIQSTFFEGRDYTAPLLAQWKHQGSSGPGSNGSLLNGLGRGRHGQVGGAPGSSLGPLDEGGISGSEVTGNGTKSGRQDLGDVSKGWYGDRSRSTVPKKEPFQEDGEAEAGTKKEEEEEVEEEEEGTHARFRQLEPQKSLDTSLLLATGSSLPHVYLYDVGGVEGSVRVLQRLEGHRDRVYTVDFSPREPLLASGSADMSIRLWSPAQRARHKVDGEI</sequence>
<reference evidence="7" key="1">
    <citation type="journal article" date="2018" name="Nat. Microbiol.">
        <title>Leveraging single-cell genomics to expand the fungal tree of life.</title>
        <authorList>
            <person name="Ahrendt S.R."/>
            <person name="Quandt C.A."/>
            <person name="Ciobanu D."/>
            <person name="Clum A."/>
            <person name="Salamov A."/>
            <person name="Andreopoulos B."/>
            <person name="Cheng J.F."/>
            <person name="Woyke T."/>
            <person name="Pelin A."/>
            <person name="Henrissat B."/>
            <person name="Reynolds N.K."/>
            <person name="Benny G.L."/>
            <person name="Smith M.E."/>
            <person name="James T.Y."/>
            <person name="Grigoriev I.V."/>
        </authorList>
    </citation>
    <scope>NUCLEOTIDE SEQUENCE [LARGE SCALE GENOMIC DNA]</scope>
</reference>
<feature type="region of interest" description="Disordered" evidence="5">
    <location>
        <begin position="378"/>
        <end position="484"/>
    </location>
</feature>
<proteinExistence type="predicted"/>
<feature type="repeat" description="WD" evidence="3">
    <location>
        <begin position="246"/>
        <end position="287"/>
    </location>
</feature>
<dbReference type="InterPro" id="IPR020472">
    <property type="entry name" value="WD40_PAC1"/>
</dbReference>
<feature type="compositionally biased region" description="Polar residues" evidence="5">
    <location>
        <begin position="421"/>
        <end position="430"/>
    </location>
</feature>
<dbReference type="SUPFAM" id="SSF50998">
    <property type="entry name" value="Quinoprotein alcohol dehydrogenase-like"/>
    <property type="match status" value="1"/>
</dbReference>
<organism evidence="6 7">
    <name type="scientific">Piptocephalis cylindrospora</name>
    <dbReference type="NCBI Taxonomy" id="1907219"/>
    <lineage>
        <taxon>Eukaryota</taxon>
        <taxon>Fungi</taxon>
        <taxon>Fungi incertae sedis</taxon>
        <taxon>Zoopagomycota</taxon>
        <taxon>Zoopagomycotina</taxon>
        <taxon>Zoopagomycetes</taxon>
        <taxon>Zoopagales</taxon>
        <taxon>Piptocephalidaceae</taxon>
        <taxon>Piptocephalis</taxon>
    </lineage>
</organism>
<evidence type="ECO:0000256" key="2">
    <source>
        <dbReference type="ARBA" id="ARBA00022737"/>
    </source>
</evidence>
<dbReference type="PANTHER" id="PTHR19879:SF9">
    <property type="entry name" value="TRANSCRIPTION INITIATION FACTOR TFIID SUBUNIT 5"/>
    <property type="match status" value="1"/>
</dbReference>
<protein>
    <submittedName>
        <fullName evidence="6">Quinon protein alcohol dehydrogenase-like superfamily</fullName>
    </submittedName>
</protein>
<dbReference type="Pfam" id="PF00400">
    <property type="entry name" value="WD40"/>
    <property type="match status" value="3"/>
</dbReference>
<dbReference type="PROSITE" id="PS50294">
    <property type="entry name" value="WD_REPEATS_REGION"/>
    <property type="match status" value="2"/>
</dbReference>
<dbReference type="SMART" id="SM00320">
    <property type="entry name" value="WD40"/>
    <property type="match status" value="5"/>
</dbReference>
<evidence type="ECO:0000256" key="3">
    <source>
        <dbReference type="PROSITE-ProRule" id="PRU00221"/>
    </source>
</evidence>
<dbReference type="Gene3D" id="2.130.10.10">
    <property type="entry name" value="YVTN repeat-like/Quinoprotein amine dehydrogenase"/>
    <property type="match status" value="3"/>
</dbReference>
<keyword evidence="7" id="KW-1185">Reference proteome</keyword>
<gene>
    <name evidence="6" type="ORF">BJ684DRAFT_18623</name>
</gene>
<dbReference type="InterPro" id="IPR011047">
    <property type="entry name" value="Quinoprotein_ADH-like_sf"/>
</dbReference>
<dbReference type="InterPro" id="IPR001680">
    <property type="entry name" value="WD40_rpt"/>
</dbReference>
<feature type="repeat" description="WD" evidence="3">
    <location>
        <begin position="528"/>
        <end position="560"/>
    </location>
</feature>
<name>A0A4P9Y7M3_9FUNG</name>
<dbReference type="Proteomes" id="UP000267251">
    <property type="component" value="Unassembled WGS sequence"/>
</dbReference>
<accession>A0A4P9Y7M3</accession>
<dbReference type="PROSITE" id="PS50082">
    <property type="entry name" value="WD_REPEATS_2"/>
    <property type="match status" value="3"/>
</dbReference>
<feature type="region of interest" description="Disordered" evidence="5">
    <location>
        <begin position="214"/>
        <end position="247"/>
    </location>
</feature>